<dbReference type="AlphaFoldDB" id="A0AAJ6QYG2"/>
<evidence type="ECO:0000313" key="4">
    <source>
        <dbReference type="RefSeq" id="XP_003748070.1"/>
    </source>
</evidence>
<feature type="compositionally biased region" description="Basic and acidic residues" evidence="1">
    <location>
        <begin position="161"/>
        <end position="174"/>
    </location>
</feature>
<keyword evidence="3" id="KW-1185">Reference proteome</keyword>
<reference evidence="4" key="1">
    <citation type="submission" date="2025-08" db="UniProtKB">
        <authorList>
            <consortium name="RefSeq"/>
        </authorList>
    </citation>
    <scope>IDENTIFICATION</scope>
</reference>
<keyword evidence="2" id="KW-1133">Transmembrane helix</keyword>
<accession>A0AAJ6QYG2</accession>
<evidence type="ECO:0000256" key="2">
    <source>
        <dbReference type="SAM" id="Phobius"/>
    </source>
</evidence>
<proteinExistence type="predicted"/>
<dbReference type="KEGG" id="goe:100897798"/>
<organism evidence="3 4">
    <name type="scientific">Galendromus occidentalis</name>
    <name type="common">western predatory mite</name>
    <dbReference type="NCBI Taxonomy" id="34638"/>
    <lineage>
        <taxon>Eukaryota</taxon>
        <taxon>Metazoa</taxon>
        <taxon>Ecdysozoa</taxon>
        <taxon>Arthropoda</taxon>
        <taxon>Chelicerata</taxon>
        <taxon>Arachnida</taxon>
        <taxon>Acari</taxon>
        <taxon>Parasitiformes</taxon>
        <taxon>Mesostigmata</taxon>
        <taxon>Gamasina</taxon>
        <taxon>Phytoseioidea</taxon>
        <taxon>Phytoseiidae</taxon>
        <taxon>Typhlodrominae</taxon>
        <taxon>Galendromus</taxon>
    </lineage>
</organism>
<keyword evidence="2" id="KW-0812">Transmembrane</keyword>
<evidence type="ECO:0000313" key="3">
    <source>
        <dbReference type="Proteomes" id="UP000694867"/>
    </source>
</evidence>
<feature type="region of interest" description="Disordered" evidence="1">
    <location>
        <begin position="141"/>
        <end position="210"/>
    </location>
</feature>
<dbReference type="GeneID" id="100897798"/>
<name>A0AAJ6QYG2_9ACAR</name>
<dbReference type="Proteomes" id="UP000694867">
    <property type="component" value="Unplaced"/>
</dbReference>
<keyword evidence="2" id="KW-0472">Membrane</keyword>
<dbReference type="RefSeq" id="XP_003748070.1">
    <property type="nucleotide sequence ID" value="XM_003748022.2"/>
</dbReference>
<feature type="region of interest" description="Disordered" evidence="1">
    <location>
        <begin position="70"/>
        <end position="96"/>
    </location>
</feature>
<sequence>MRSTDSPLAAAVTTLAVAHSKMGVGKKIRRIFSFGKKRGEKPAIEAANVDKSNTFSGSKPKSTSVLSIRKFSFGSKDKTKKDRAKKGVPPTPEPATTLAAAAPEVTTVPLAAPEIDDTVLSVEANGPDQLTQQAEKVPENLPGEVAGDQSNNIEDPAVGRAEVRDTEGASKDGDAGGVVTEQSDSPPSEQPDVPAEEPREVLSAASAREEPKTITEVINKIHDKTETNQTGNEFVRTVETEQERTLAEDGTTIISRSTKTTTTTVDRGSVGNVSQVKTEIKKEVMPRVSNGHSRHLSQQAVRKPNISLLFVSGLLAVAVVCAILYKLQNSAMHLSV</sequence>
<protein>
    <submittedName>
        <fullName evidence="4">Uncharacterized protein LOC100897798 isoform X1</fullName>
    </submittedName>
</protein>
<feature type="transmembrane region" description="Helical" evidence="2">
    <location>
        <begin position="306"/>
        <end position="325"/>
    </location>
</feature>
<evidence type="ECO:0000256" key="1">
    <source>
        <dbReference type="SAM" id="MobiDB-lite"/>
    </source>
</evidence>
<gene>
    <name evidence="4" type="primary">LOC100897798</name>
</gene>